<organism evidence="1 2">
    <name type="scientific">Nocardia beijingensis</name>
    <dbReference type="NCBI Taxonomy" id="95162"/>
    <lineage>
        <taxon>Bacteria</taxon>
        <taxon>Bacillati</taxon>
        <taxon>Actinomycetota</taxon>
        <taxon>Actinomycetes</taxon>
        <taxon>Mycobacteriales</taxon>
        <taxon>Nocardiaceae</taxon>
        <taxon>Nocardia</taxon>
    </lineage>
</organism>
<protein>
    <recommendedName>
        <fullName evidence="3">DAGKc domain-containing protein</fullName>
    </recommendedName>
</protein>
<dbReference type="RefSeq" id="WP_396945421.1">
    <property type="nucleotide sequence ID" value="NZ_JBIRXV010000001.1"/>
</dbReference>
<proteinExistence type="predicted"/>
<dbReference type="EMBL" id="JBIRXV010000001">
    <property type="protein sequence ID" value="MFI2319939.1"/>
    <property type="molecule type" value="Genomic_DNA"/>
</dbReference>
<gene>
    <name evidence="1" type="ORF">ACH47G_05570</name>
</gene>
<reference evidence="1 2" key="1">
    <citation type="submission" date="2024-10" db="EMBL/GenBank/DDBJ databases">
        <title>The Natural Products Discovery Center: Release of the First 8490 Sequenced Strains for Exploring Actinobacteria Biosynthetic Diversity.</title>
        <authorList>
            <person name="Kalkreuter E."/>
            <person name="Kautsar S.A."/>
            <person name="Yang D."/>
            <person name="Bader C.D."/>
            <person name="Teijaro C.N."/>
            <person name="Fluegel L."/>
            <person name="Davis C.M."/>
            <person name="Simpson J.R."/>
            <person name="Lauterbach L."/>
            <person name="Steele A.D."/>
            <person name="Gui C."/>
            <person name="Meng S."/>
            <person name="Li G."/>
            <person name="Viehrig K."/>
            <person name="Ye F."/>
            <person name="Su P."/>
            <person name="Kiefer A.F."/>
            <person name="Nichols A."/>
            <person name="Cepeda A.J."/>
            <person name="Yan W."/>
            <person name="Fan B."/>
            <person name="Jiang Y."/>
            <person name="Adhikari A."/>
            <person name="Zheng C.-J."/>
            <person name="Schuster L."/>
            <person name="Cowan T.M."/>
            <person name="Smanski M.J."/>
            <person name="Chevrette M.G."/>
            <person name="De Carvalho L.P.S."/>
            <person name="Shen B."/>
        </authorList>
    </citation>
    <scope>NUCLEOTIDE SEQUENCE [LARGE SCALE GENOMIC DNA]</scope>
    <source>
        <strain evidence="1 2">NPDC019626</strain>
    </source>
</reference>
<evidence type="ECO:0008006" key="3">
    <source>
        <dbReference type="Google" id="ProtNLM"/>
    </source>
</evidence>
<accession>A0ABW7WAI2</accession>
<keyword evidence="2" id="KW-1185">Reference proteome</keyword>
<evidence type="ECO:0000313" key="1">
    <source>
        <dbReference type="EMBL" id="MFI2319939.1"/>
    </source>
</evidence>
<sequence length="75" mass="8314">MPAQDRRYLVLLNPGDPGDDIALTTIRAKFFDWLRASGAEVVEDGGANRVVITSSPETAQRLTRLEDVRIVEPYA</sequence>
<dbReference type="Proteomes" id="UP001611450">
    <property type="component" value="Unassembled WGS sequence"/>
</dbReference>
<comment type="caution">
    <text evidence="1">The sequence shown here is derived from an EMBL/GenBank/DDBJ whole genome shotgun (WGS) entry which is preliminary data.</text>
</comment>
<evidence type="ECO:0000313" key="2">
    <source>
        <dbReference type="Proteomes" id="UP001611450"/>
    </source>
</evidence>
<name>A0ABW7WAI2_9NOCA</name>